<dbReference type="OrthoDB" id="1002635at2759"/>
<organism evidence="2 3">
    <name type="scientific">Gossypium stocksii</name>
    <dbReference type="NCBI Taxonomy" id="47602"/>
    <lineage>
        <taxon>Eukaryota</taxon>
        <taxon>Viridiplantae</taxon>
        <taxon>Streptophyta</taxon>
        <taxon>Embryophyta</taxon>
        <taxon>Tracheophyta</taxon>
        <taxon>Spermatophyta</taxon>
        <taxon>Magnoliopsida</taxon>
        <taxon>eudicotyledons</taxon>
        <taxon>Gunneridae</taxon>
        <taxon>Pentapetalae</taxon>
        <taxon>rosids</taxon>
        <taxon>malvids</taxon>
        <taxon>Malvales</taxon>
        <taxon>Malvaceae</taxon>
        <taxon>Malvoideae</taxon>
        <taxon>Gossypium</taxon>
    </lineage>
</organism>
<protein>
    <submittedName>
        <fullName evidence="2">Uncharacterized protein</fullName>
    </submittedName>
</protein>
<feature type="region of interest" description="Disordered" evidence="1">
    <location>
        <begin position="1"/>
        <end position="29"/>
    </location>
</feature>
<evidence type="ECO:0000313" key="2">
    <source>
        <dbReference type="EMBL" id="KAH1030135.1"/>
    </source>
</evidence>
<dbReference type="Proteomes" id="UP000828251">
    <property type="component" value="Unassembled WGS sequence"/>
</dbReference>
<evidence type="ECO:0000313" key="3">
    <source>
        <dbReference type="Proteomes" id="UP000828251"/>
    </source>
</evidence>
<evidence type="ECO:0000256" key="1">
    <source>
        <dbReference type="SAM" id="MobiDB-lite"/>
    </source>
</evidence>
<dbReference type="AlphaFoldDB" id="A0A9D3U595"/>
<comment type="caution">
    <text evidence="2">The sequence shown here is derived from an EMBL/GenBank/DDBJ whole genome shotgun (WGS) entry which is preliminary data.</text>
</comment>
<feature type="non-terminal residue" evidence="2">
    <location>
        <position position="1"/>
    </location>
</feature>
<accession>A0A9D3U595</accession>
<keyword evidence="3" id="KW-1185">Reference proteome</keyword>
<dbReference type="EMBL" id="JAIQCV010000125">
    <property type="protein sequence ID" value="KAH1030135.1"/>
    <property type="molecule type" value="Genomic_DNA"/>
</dbReference>
<gene>
    <name evidence="2" type="ORF">J1N35_046050</name>
</gene>
<sequence>SHWSLEEHSLLLSQHSSPSQSNQEQALIQKPTSPMVSHGLNLFKPLHHIPSNFQLNSVLNNRKGIKYIVHNTSQELQFIRELQNLQKPEQYQYFVQAGRTRLQHLVVEHKHMVVGPIHNLLGADVRGKVDGAFDSGFLMTIIINRKLLREVLFSSRQGWISRELILATTPTSTCHVIATQHF</sequence>
<reference evidence="2 3" key="1">
    <citation type="journal article" date="2021" name="Plant Biotechnol. J.">
        <title>Multi-omics assisted identification of the key and species-specific regulatory components of drought-tolerant mechanisms in Gossypium stocksii.</title>
        <authorList>
            <person name="Yu D."/>
            <person name="Ke L."/>
            <person name="Zhang D."/>
            <person name="Wu Y."/>
            <person name="Sun Y."/>
            <person name="Mei J."/>
            <person name="Sun J."/>
            <person name="Sun Y."/>
        </authorList>
    </citation>
    <scope>NUCLEOTIDE SEQUENCE [LARGE SCALE GENOMIC DNA]</scope>
    <source>
        <strain evidence="3">cv. E1</strain>
        <tissue evidence="2">Leaf</tissue>
    </source>
</reference>
<name>A0A9D3U595_9ROSI</name>
<feature type="compositionally biased region" description="Low complexity" evidence="1">
    <location>
        <begin position="10"/>
        <end position="25"/>
    </location>
</feature>
<proteinExistence type="predicted"/>